<dbReference type="EMBL" id="JARFPK010000013">
    <property type="protein sequence ID" value="MDF0590487.1"/>
    <property type="molecule type" value="Genomic_DNA"/>
</dbReference>
<proteinExistence type="inferred from homology"/>
<evidence type="ECO:0000313" key="5">
    <source>
        <dbReference type="Proteomes" id="UP001220010"/>
    </source>
</evidence>
<name>A0ABT5X7D3_9EURY</name>
<dbReference type="PANTHER" id="PTHR21660:SF1">
    <property type="entry name" value="ACYL-COENZYME A THIOESTERASE 13"/>
    <property type="match status" value="1"/>
</dbReference>
<keyword evidence="5" id="KW-1185">Reference proteome</keyword>
<dbReference type="Gene3D" id="3.10.129.10">
    <property type="entry name" value="Hotdog Thioesterase"/>
    <property type="match status" value="1"/>
</dbReference>
<dbReference type="RefSeq" id="WP_316966234.1">
    <property type="nucleotide sequence ID" value="NZ_JARFPK010000013.1"/>
</dbReference>
<sequence length="142" mass="15257">MRIEMGYLEDLRERGREANPFFGLMGIEVVSFGGGEATLAMEVRTDMLNGAGWLQGGVYAALADEAMALALFTLLDGEETIATISETTSYFSGICEGRIFSTGKVARRGRQVAFTEGRVMAKSADGPVLSKTTASFSIIRRG</sequence>
<gene>
    <name evidence="4" type="ORF">P0O15_04765</name>
</gene>
<evidence type="ECO:0000313" key="4">
    <source>
        <dbReference type="EMBL" id="MDF0590487.1"/>
    </source>
</evidence>
<accession>A0ABT5X7D3</accession>
<evidence type="ECO:0000256" key="1">
    <source>
        <dbReference type="ARBA" id="ARBA00008324"/>
    </source>
</evidence>
<keyword evidence="2" id="KW-0378">Hydrolase</keyword>
<dbReference type="Proteomes" id="UP001220010">
    <property type="component" value="Unassembled WGS sequence"/>
</dbReference>
<evidence type="ECO:0000256" key="2">
    <source>
        <dbReference type="ARBA" id="ARBA00022801"/>
    </source>
</evidence>
<dbReference type="InterPro" id="IPR003736">
    <property type="entry name" value="PAAI_dom"/>
</dbReference>
<dbReference type="CDD" id="cd03443">
    <property type="entry name" value="PaaI_thioesterase"/>
    <property type="match status" value="1"/>
</dbReference>
<organism evidence="4 5">
    <name type="scientific">Candidatus Methanocrinis natronophilus</name>
    <dbReference type="NCBI Taxonomy" id="3033396"/>
    <lineage>
        <taxon>Archaea</taxon>
        <taxon>Methanobacteriati</taxon>
        <taxon>Methanobacteriota</taxon>
        <taxon>Stenosarchaea group</taxon>
        <taxon>Methanomicrobia</taxon>
        <taxon>Methanotrichales</taxon>
        <taxon>Methanotrichaceae</taxon>
        <taxon>Methanocrinis</taxon>
    </lineage>
</organism>
<dbReference type="InterPro" id="IPR039298">
    <property type="entry name" value="ACOT13"/>
</dbReference>
<dbReference type="SUPFAM" id="SSF54637">
    <property type="entry name" value="Thioesterase/thiol ester dehydrase-isomerase"/>
    <property type="match status" value="1"/>
</dbReference>
<dbReference type="Pfam" id="PF03061">
    <property type="entry name" value="4HBT"/>
    <property type="match status" value="1"/>
</dbReference>
<dbReference type="InterPro" id="IPR029069">
    <property type="entry name" value="HotDog_dom_sf"/>
</dbReference>
<dbReference type="NCBIfam" id="TIGR00369">
    <property type="entry name" value="unchar_dom_1"/>
    <property type="match status" value="1"/>
</dbReference>
<evidence type="ECO:0000259" key="3">
    <source>
        <dbReference type="Pfam" id="PF03061"/>
    </source>
</evidence>
<dbReference type="InterPro" id="IPR006683">
    <property type="entry name" value="Thioestr_dom"/>
</dbReference>
<reference evidence="4 5" key="1">
    <citation type="submission" date="2023-03" db="EMBL/GenBank/DDBJ databases">
        <title>WGS of Methanotrichaceae archaeon Mx.</title>
        <authorList>
            <person name="Sorokin D.Y."/>
            <person name="Merkel A.Y."/>
        </authorList>
    </citation>
    <scope>NUCLEOTIDE SEQUENCE [LARGE SCALE GENOMIC DNA]</scope>
    <source>
        <strain evidence="4 5">Mx</strain>
    </source>
</reference>
<protein>
    <submittedName>
        <fullName evidence="4">PaaI family thioesterase</fullName>
    </submittedName>
</protein>
<comment type="caution">
    <text evidence="4">The sequence shown here is derived from an EMBL/GenBank/DDBJ whole genome shotgun (WGS) entry which is preliminary data.</text>
</comment>
<comment type="similarity">
    <text evidence="1">Belongs to the thioesterase PaaI family.</text>
</comment>
<feature type="domain" description="Thioesterase" evidence="3">
    <location>
        <begin position="55"/>
        <end position="122"/>
    </location>
</feature>
<dbReference type="PANTHER" id="PTHR21660">
    <property type="entry name" value="THIOESTERASE SUPERFAMILY MEMBER-RELATED"/>
    <property type="match status" value="1"/>
</dbReference>